<evidence type="ECO:0000259" key="1">
    <source>
        <dbReference type="PROSITE" id="PS51704"/>
    </source>
</evidence>
<accession>A0ABP5YUW8</accession>
<dbReference type="Pfam" id="PF03009">
    <property type="entry name" value="GDPD"/>
    <property type="match status" value="1"/>
</dbReference>
<name>A0ABP5YUW8_9MICO</name>
<feature type="domain" description="GP-PDE" evidence="1">
    <location>
        <begin position="22"/>
        <end position="263"/>
    </location>
</feature>
<dbReference type="CDD" id="cd08561">
    <property type="entry name" value="GDPD_cytoplasmic_ScUgpQ2_like"/>
    <property type="match status" value="1"/>
</dbReference>
<comment type="caution">
    <text evidence="2">The sequence shown here is derived from an EMBL/GenBank/DDBJ whole genome shotgun (WGS) entry which is preliminary data.</text>
</comment>
<dbReference type="PANTHER" id="PTHR43805">
    <property type="entry name" value="GLYCEROPHOSPHORYL DIESTER PHOSPHODIESTERASE"/>
    <property type="match status" value="1"/>
</dbReference>
<dbReference type="SUPFAM" id="SSF51695">
    <property type="entry name" value="PLC-like phosphodiesterases"/>
    <property type="match status" value="1"/>
</dbReference>
<evidence type="ECO:0000313" key="2">
    <source>
        <dbReference type="EMBL" id="GAA2487387.1"/>
    </source>
</evidence>
<sequence length="273" mass="30047">MGKHSSSLVVMQTTRAYLSHTPVALAHRGGSLYAPNVGLENTMTAFGNAVALGYTHLETDVHLTRDGRLVAFHDTRLDRVSNARGLIRDLPWSQVSHAEVGDGGHVPLLTDVLDAWPDINLNIDLKAPGTAQPLWRLIEERGLHDQVCVGSFSQRNISHFRRLARGTVATAAAEVGTALTRFAPGLLTKVFRTPADVFQVPPSIPLRGRPVRVVTAQFVETAHRYGKQVHVWTIDDAEEMRRLLHLGVDGIVSDRIDVLKDVLVERGTWTGRT</sequence>
<dbReference type="PROSITE" id="PS51704">
    <property type="entry name" value="GP_PDE"/>
    <property type="match status" value="1"/>
</dbReference>
<keyword evidence="3" id="KW-1185">Reference proteome</keyword>
<protein>
    <submittedName>
        <fullName evidence="2">Glycerophosphodiester phosphodiesterase</fullName>
    </submittedName>
</protein>
<gene>
    <name evidence="2" type="ORF">GCM10009858_26640</name>
</gene>
<dbReference type="Gene3D" id="3.20.20.190">
    <property type="entry name" value="Phosphatidylinositol (PI) phosphodiesterase"/>
    <property type="match status" value="1"/>
</dbReference>
<reference evidence="3" key="1">
    <citation type="journal article" date="2019" name="Int. J. Syst. Evol. Microbiol.">
        <title>The Global Catalogue of Microorganisms (GCM) 10K type strain sequencing project: providing services to taxonomists for standard genome sequencing and annotation.</title>
        <authorList>
            <consortium name="The Broad Institute Genomics Platform"/>
            <consortium name="The Broad Institute Genome Sequencing Center for Infectious Disease"/>
            <person name="Wu L."/>
            <person name="Ma J."/>
        </authorList>
    </citation>
    <scope>NUCLEOTIDE SEQUENCE [LARGE SCALE GENOMIC DNA]</scope>
    <source>
        <strain evidence="3">JCM 16259</strain>
    </source>
</reference>
<dbReference type="Proteomes" id="UP001500730">
    <property type="component" value="Unassembled WGS sequence"/>
</dbReference>
<evidence type="ECO:0000313" key="3">
    <source>
        <dbReference type="Proteomes" id="UP001500730"/>
    </source>
</evidence>
<dbReference type="EMBL" id="BAAARE010000011">
    <property type="protein sequence ID" value="GAA2487387.1"/>
    <property type="molecule type" value="Genomic_DNA"/>
</dbReference>
<dbReference type="PANTHER" id="PTHR43805:SF1">
    <property type="entry name" value="GP-PDE DOMAIN-CONTAINING PROTEIN"/>
    <property type="match status" value="1"/>
</dbReference>
<organism evidence="2 3">
    <name type="scientific">Terrabacter carboxydivorans</name>
    <dbReference type="NCBI Taxonomy" id="619730"/>
    <lineage>
        <taxon>Bacteria</taxon>
        <taxon>Bacillati</taxon>
        <taxon>Actinomycetota</taxon>
        <taxon>Actinomycetes</taxon>
        <taxon>Micrococcales</taxon>
        <taxon>Intrasporangiaceae</taxon>
        <taxon>Terrabacter</taxon>
    </lineage>
</organism>
<dbReference type="InterPro" id="IPR017946">
    <property type="entry name" value="PLC-like_Pdiesterase_TIM-brl"/>
</dbReference>
<dbReference type="InterPro" id="IPR030395">
    <property type="entry name" value="GP_PDE_dom"/>
</dbReference>
<proteinExistence type="predicted"/>